<dbReference type="Pfam" id="PF07534">
    <property type="entry name" value="TLD"/>
    <property type="match status" value="1"/>
</dbReference>
<dbReference type="AlphaFoldDB" id="A0A397J767"/>
<dbReference type="Proteomes" id="UP000266861">
    <property type="component" value="Unassembled WGS sequence"/>
</dbReference>
<feature type="domain" description="TLDc" evidence="1">
    <location>
        <begin position="202"/>
        <end position="382"/>
    </location>
</feature>
<reference evidence="2 3" key="1">
    <citation type="submission" date="2018-08" db="EMBL/GenBank/DDBJ databases">
        <title>Genome and evolution of the arbuscular mycorrhizal fungus Diversispora epigaea (formerly Glomus versiforme) and its bacterial endosymbionts.</title>
        <authorList>
            <person name="Sun X."/>
            <person name="Fei Z."/>
            <person name="Harrison M."/>
        </authorList>
    </citation>
    <scope>NUCLEOTIDE SEQUENCE [LARGE SCALE GENOMIC DNA]</scope>
    <source>
        <strain evidence="2 3">IT104</strain>
    </source>
</reference>
<dbReference type="SMART" id="SM00584">
    <property type="entry name" value="TLDc"/>
    <property type="match status" value="1"/>
</dbReference>
<dbReference type="PROSITE" id="PS51886">
    <property type="entry name" value="TLDC"/>
    <property type="match status" value="1"/>
</dbReference>
<proteinExistence type="predicted"/>
<dbReference type="InterPro" id="IPR011705">
    <property type="entry name" value="BACK"/>
</dbReference>
<comment type="caution">
    <text evidence="2">The sequence shown here is derived from an EMBL/GenBank/DDBJ whole genome shotgun (WGS) entry which is preliminary data.</text>
</comment>
<dbReference type="Gene3D" id="1.25.40.420">
    <property type="match status" value="1"/>
</dbReference>
<dbReference type="Pfam" id="PF07707">
    <property type="entry name" value="BACK"/>
    <property type="match status" value="1"/>
</dbReference>
<accession>A0A397J767</accession>
<evidence type="ECO:0000313" key="3">
    <source>
        <dbReference type="Proteomes" id="UP000266861"/>
    </source>
</evidence>
<evidence type="ECO:0000313" key="2">
    <source>
        <dbReference type="EMBL" id="RHZ83327.1"/>
    </source>
</evidence>
<protein>
    <recommendedName>
        <fullName evidence="1">TLDc domain-containing protein</fullName>
    </recommendedName>
</protein>
<gene>
    <name evidence="2" type="ORF">Glove_97g94</name>
</gene>
<name>A0A397J767_9GLOM</name>
<evidence type="ECO:0000259" key="1">
    <source>
        <dbReference type="PROSITE" id="PS51886"/>
    </source>
</evidence>
<sequence>MLAANEFELNELTNKLETLLIDTKAYWLKIYYSLIYRSIFNLNNFKKLKNYCNDIIVKHPSFIFENSDFTSLPESALVSLLMRDDLQMEEVKIWDHVIMWGIAQNPSLPTNLEKWSKEDFLKLKTTVQQCLPLIRYFHISTTDIFDKVRPYKKLLDKQLWLDINQYLLAPARPVKSIILPARSGLVTELSPRADESKEHFSAIISKDHIAEISSWIDCKTTTYTTSNIPYKFKLILSGTRDFFSPETFWNICHGHAKTVVVVKIKGTDEILGGYNPLAWESSHTKGHWIKTKDSFIFSLKNGKIQNSILSRVKSPKNAIWNASKSQQNKVGPDFGDFHLYSEKTNFTMDGKNFCAIKGNYYEKPLRTSSYFSIVDYEVFEIVRK</sequence>
<organism evidence="2 3">
    <name type="scientific">Diversispora epigaea</name>
    <dbReference type="NCBI Taxonomy" id="1348612"/>
    <lineage>
        <taxon>Eukaryota</taxon>
        <taxon>Fungi</taxon>
        <taxon>Fungi incertae sedis</taxon>
        <taxon>Mucoromycota</taxon>
        <taxon>Glomeromycotina</taxon>
        <taxon>Glomeromycetes</taxon>
        <taxon>Diversisporales</taxon>
        <taxon>Diversisporaceae</taxon>
        <taxon>Diversispora</taxon>
    </lineage>
</organism>
<dbReference type="EMBL" id="PQFF01000091">
    <property type="protein sequence ID" value="RHZ83327.1"/>
    <property type="molecule type" value="Genomic_DNA"/>
</dbReference>
<dbReference type="InterPro" id="IPR006571">
    <property type="entry name" value="TLDc_dom"/>
</dbReference>
<keyword evidence="3" id="KW-1185">Reference proteome</keyword>